<evidence type="ECO:0000313" key="4">
    <source>
        <dbReference type="Proteomes" id="UP000235371"/>
    </source>
</evidence>
<proteinExistence type="inferred from homology"/>
<keyword evidence="4" id="KW-1185">Reference proteome</keyword>
<dbReference type="STRING" id="1095630.A0A2J6T9W8"/>
<dbReference type="PANTHER" id="PTHR34598">
    <property type="entry name" value="BLL6449 PROTEIN"/>
    <property type="match status" value="1"/>
</dbReference>
<dbReference type="EMBL" id="KZ613803">
    <property type="protein sequence ID" value="PMD59824.1"/>
    <property type="molecule type" value="Genomic_DNA"/>
</dbReference>
<evidence type="ECO:0000313" key="3">
    <source>
        <dbReference type="EMBL" id="PMD59824.1"/>
    </source>
</evidence>
<organism evidence="3 4">
    <name type="scientific">Hyaloscypha bicolor E</name>
    <dbReference type="NCBI Taxonomy" id="1095630"/>
    <lineage>
        <taxon>Eukaryota</taxon>
        <taxon>Fungi</taxon>
        <taxon>Dikarya</taxon>
        <taxon>Ascomycota</taxon>
        <taxon>Pezizomycotina</taxon>
        <taxon>Leotiomycetes</taxon>
        <taxon>Helotiales</taxon>
        <taxon>Hyaloscyphaceae</taxon>
        <taxon>Hyaloscypha</taxon>
        <taxon>Hyaloscypha bicolor</taxon>
    </lineage>
</organism>
<dbReference type="PANTHER" id="PTHR34598:SF3">
    <property type="entry name" value="OXIDOREDUCTASE AN1597"/>
    <property type="match status" value="1"/>
</dbReference>
<dbReference type="AlphaFoldDB" id="A0A2J6T9W8"/>
<dbReference type="OrthoDB" id="412788at2759"/>
<dbReference type="Proteomes" id="UP000235371">
    <property type="component" value="Unassembled WGS sequence"/>
</dbReference>
<dbReference type="InParanoid" id="A0A2J6T9W8"/>
<dbReference type="InterPro" id="IPR044053">
    <property type="entry name" value="AsaB-like"/>
</dbReference>
<gene>
    <name evidence="3" type="ORF">K444DRAFT_612894</name>
</gene>
<name>A0A2J6T9W8_9HELO</name>
<feature type="region of interest" description="Disordered" evidence="2">
    <location>
        <begin position="148"/>
        <end position="180"/>
    </location>
</feature>
<evidence type="ECO:0000256" key="2">
    <source>
        <dbReference type="SAM" id="MobiDB-lite"/>
    </source>
</evidence>
<dbReference type="GeneID" id="36588307"/>
<protein>
    <submittedName>
        <fullName evidence="3">Uncharacterized protein</fullName>
    </submittedName>
</protein>
<evidence type="ECO:0000256" key="1">
    <source>
        <dbReference type="ARBA" id="ARBA00023604"/>
    </source>
</evidence>
<dbReference type="GO" id="GO:0016491">
    <property type="term" value="F:oxidoreductase activity"/>
    <property type="evidence" value="ECO:0007669"/>
    <property type="project" value="InterPro"/>
</dbReference>
<dbReference type="RefSeq" id="XP_024736728.1">
    <property type="nucleotide sequence ID" value="XM_024880230.1"/>
</dbReference>
<reference evidence="3 4" key="1">
    <citation type="submission" date="2016-04" db="EMBL/GenBank/DDBJ databases">
        <title>A degradative enzymes factory behind the ericoid mycorrhizal symbiosis.</title>
        <authorList>
            <consortium name="DOE Joint Genome Institute"/>
            <person name="Martino E."/>
            <person name="Morin E."/>
            <person name="Grelet G."/>
            <person name="Kuo A."/>
            <person name="Kohler A."/>
            <person name="Daghino S."/>
            <person name="Barry K."/>
            <person name="Choi C."/>
            <person name="Cichocki N."/>
            <person name="Clum A."/>
            <person name="Copeland A."/>
            <person name="Hainaut M."/>
            <person name="Haridas S."/>
            <person name="Labutti K."/>
            <person name="Lindquist E."/>
            <person name="Lipzen A."/>
            <person name="Khouja H.-R."/>
            <person name="Murat C."/>
            <person name="Ohm R."/>
            <person name="Olson A."/>
            <person name="Spatafora J."/>
            <person name="Veneault-Fourrey C."/>
            <person name="Henrissat B."/>
            <person name="Grigoriev I."/>
            <person name="Martin F."/>
            <person name="Perotto S."/>
        </authorList>
    </citation>
    <scope>NUCLEOTIDE SEQUENCE [LARGE SCALE GENOMIC DNA]</scope>
    <source>
        <strain evidence="3 4">E</strain>
    </source>
</reference>
<sequence length="355" mass="40192">MASMAETLVLVPSGQNNGVVISAPATAPRNVPTELAYYSEPGPRPPVYITNEKTRIKNTNKFQPATVYDVRGSGVEHTLDVSGIQFVKQESKLSLQEFDDDEKIKAAYYVEIEELLKNVTGASKVKIFHHIVRKAHTHFLYLEHDAAEEGDSSKGGEATKERVTTKDEEATKEGCTPKDVATARKGPEISAELQGPVRGAHVDQSYNYAPELVKVHFPGDESERLLKSRFQIINVWRPLKTIFKDPFAVLDARTVLEEELVNIKIIYPTYEFESVDVRGPSEERKEKEGGEGHKWWYMSQQSPEDFLCFKIFDSKTDGRARRVPHTSFTDLEFEDRDARMSVEVRALVFHEDDVE</sequence>
<accession>A0A2J6T9W8</accession>
<dbReference type="NCBIfam" id="NF041278">
    <property type="entry name" value="CmcJ_NvfI_EfuI"/>
    <property type="match status" value="1"/>
</dbReference>
<comment type="similarity">
    <text evidence="1">Belongs to the asaB hydroxylase/desaturase family.</text>
</comment>